<feature type="region of interest" description="Disordered" evidence="1">
    <location>
        <begin position="60"/>
        <end position="82"/>
    </location>
</feature>
<protein>
    <submittedName>
        <fullName evidence="2">Uncharacterized protein</fullName>
    </submittedName>
</protein>
<name>A0A2T3AJ96_9PEZI</name>
<dbReference type="EMBL" id="KZ678382">
    <property type="protein sequence ID" value="PSS00644.1"/>
    <property type="molecule type" value="Genomic_DNA"/>
</dbReference>
<reference evidence="2 3" key="1">
    <citation type="journal article" date="2018" name="Mycol. Prog.">
        <title>Coniella lustricola, a new species from submerged detritus.</title>
        <authorList>
            <person name="Raudabaugh D.B."/>
            <person name="Iturriaga T."/>
            <person name="Carver A."/>
            <person name="Mondo S."/>
            <person name="Pangilinan J."/>
            <person name="Lipzen A."/>
            <person name="He G."/>
            <person name="Amirebrahimi M."/>
            <person name="Grigoriev I.V."/>
            <person name="Miller A.N."/>
        </authorList>
    </citation>
    <scope>NUCLEOTIDE SEQUENCE [LARGE SCALE GENOMIC DNA]</scope>
    <source>
        <strain evidence="2 3">B22-T-1</strain>
    </source>
</reference>
<sequence>MCFNLVLHPTNTTACGSAPTTKDPADDTCDTPQTLPICDTPRQAAAFAPSIRARDEIAHSLRQPTARPFPEAASSSVSRLRG</sequence>
<keyword evidence="3" id="KW-1185">Reference proteome</keyword>
<feature type="compositionally biased region" description="Polar residues" evidence="1">
    <location>
        <begin position="73"/>
        <end position="82"/>
    </location>
</feature>
<dbReference type="InParanoid" id="A0A2T3AJ96"/>
<evidence type="ECO:0000256" key="1">
    <source>
        <dbReference type="SAM" id="MobiDB-lite"/>
    </source>
</evidence>
<dbReference type="AlphaFoldDB" id="A0A2T3AJ96"/>
<evidence type="ECO:0000313" key="3">
    <source>
        <dbReference type="Proteomes" id="UP000241462"/>
    </source>
</evidence>
<feature type="region of interest" description="Disordered" evidence="1">
    <location>
        <begin position="13"/>
        <end position="34"/>
    </location>
</feature>
<organism evidence="2 3">
    <name type="scientific">Coniella lustricola</name>
    <dbReference type="NCBI Taxonomy" id="2025994"/>
    <lineage>
        <taxon>Eukaryota</taxon>
        <taxon>Fungi</taxon>
        <taxon>Dikarya</taxon>
        <taxon>Ascomycota</taxon>
        <taxon>Pezizomycotina</taxon>
        <taxon>Sordariomycetes</taxon>
        <taxon>Sordariomycetidae</taxon>
        <taxon>Diaporthales</taxon>
        <taxon>Schizoparmaceae</taxon>
        <taxon>Coniella</taxon>
    </lineage>
</organism>
<evidence type="ECO:0000313" key="2">
    <source>
        <dbReference type="EMBL" id="PSS00644.1"/>
    </source>
</evidence>
<accession>A0A2T3AJ96</accession>
<dbReference type="Proteomes" id="UP000241462">
    <property type="component" value="Unassembled WGS sequence"/>
</dbReference>
<gene>
    <name evidence="2" type="ORF">BD289DRAFT_423562</name>
</gene>
<proteinExistence type="predicted"/>